<dbReference type="Ensembl" id="ENSSLDT00000024408.1">
    <property type="protein sequence ID" value="ENSSLDP00000023645.1"/>
    <property type="gene ID" value="ENSSLDG00000018449.1"/>
</dbReference>
<reference evidence="1" key="1">
    <citation type="submission" date="2025-08" db="UniProtKB">
        <authorList>
            <consortium name="Ensembl"/>
        </authorList>
    </citation>
    <scope>IDENTIFICATION</scope>
</reference>
<evidence type="ECO:0000313" key="1">
    <source>
        <dbReference type="Ensembl" id="ENSSLDP00000023645.1"/>
    </source>
</evidence>
<organism evidence="1 2">
    <name type="scientific">Seriola lalandi dorsalis</name>
    <dbReference type="NCBI Taxonomy" id="1841481"/>
    <lineage>
        <taxon>Eukaryota</taxon>
        <taxon>Metazoa</taxon>
        <taxon>Chordata</taxon>
        <taxon>Craniata</taxon>
        <taxon>Vertebrata</taxon>
        <taxon>Euteleostomi</taxon>
        <taxon>Actinopterygii</taxon>
        <taxon>Neopterygii</taxon>
        <taxon>Teleostei</taxon>
        <taxon>Neoteleostei</taxon>
        <taxon>Acanthomorphata</taxon>
        <taxon>Carangaria</taxon>
        <taxon>Carangiformes</taxon>
        <taxon>Carangidae</taxon>
        <taxon>Seriola</taxon>
    </lineage>
</organism>
<dbReference type="Proteomes" id="UP000261360">
    <property type="component" value="Unplaced"/>
</dbReference>
<dbReference type="GeneTree" id="ENSGT00940000156429"/>
<evidence type="ECO:0000313" key="2">
    <source>
        <dbReference type="Proteomes" id="UP000261360"/>
    </source>
</evidence>
<sequence length="121" mass="13402">MAAALTVAGVVFEHEGVFIHSSSDEDGIEQDLLVSGSLRIVDKDGEIFVEYRPLEDTVDPSNMLCAGKDSSSVMEWAQCPGDRSHQLLETQQSYETEWDMVNAVSFKRRPCTNGEGEFTLL</sequence>
<dbReference type="AlphaFoldDB" id="A0A3B4XYG6"/>
<name>A0A3B4XYG6_SERLL</name>
<proteinExistence type="predicted"/>
<protein>
    <submittedName>
        <fullName evidence="1">Uncharacterized protein</fullName>
    </submittedName>
</protein>
<reference evidence="1" key="2">
    <citation type="submission" date="2025-09" db="UniProtKB">
        <authorList>
            <consortium name="Ensembl"/>
        </authorList>
    </citation>
    <scope>IDENTIFICATION</scope>
</reference>
<dbReference type="STRING" id="1841481.ENSSLDP00000023645"/>
<keyword evidence="2" id="KW-1185">Reference proteome</keyword>
<accession>A0A3B4XYG6</accession>